<feature type="domain" description="Metallo-beta-lactamase" evidence="2">
    <location>
        <begin position="37"/>
        <end position="158"/>
    </location>
</feature>
<proteinExistence type="predicted"/>
<dbReference type="InterPro" id="IPR001279">
    <property type="entry name" value="Metallo-B-lactamas"/>
</dbReference>
<evidence type="ECO:0000313" key="3">
    <source>
        <dbReference type="EMBL" id="RAK63310.1"/>
    </source>
</evidence>
<keyword evidence="4" id="KW-1185">Reference proteome</keyword>
<dbReference type="PANTHER" id="PTHR30619:SF1">
    <property type="entry name" value="RECOMBINATION PROTEIN 2"/>
    <property type="match status" value="1"/>
</dbReference>
<dbReference type="Gene3D" id="3.60.15.10">
    <property type="entry name" value="Ribonuclease Z/Hydroxyacylglutathione hydrolase-like"/>
    <property type="match status" value="2"/>
</dbReference>
<dbReference type="RefSeq" id="WP_111277150.1">
    <property type="nucleotide sequence ID" value="NZ_QFYS01000008.1"/>
</dbReference>
<organism evidence="3 4">
    <name type="scientific">Phenylobacterium kunshanense</name>
    <dbReference type="NCBI Taxonomy" id="1445034"/>
    <lineage>
        <taxon>Bacteria</taxon>
        <taxon>Pseudomonadati</taxon>
        <taxon>Pseudomonadota</taxon>
        <taxon>Alphaproteobacteria</taxon>
        <taxon>Caulobacterales</taxon>
        <taxon>Caulobacteraceae</taxon>
        <taxon>Phenylobacterium</taxon>
    </lineage>
</organism>
<dbReference type="EMBL" id="QFYS01000008">
    <property type="protein sequence ID" value="RAK63310.1"/>
    <property type="molecule type" value="Genomic_DNA"/>
</dbReference>
<dbReference type="AlphaFoldDB" id="A0A328B7C4"/>
<comment type="caution">
    <text evidence="3">The sequence shown here is derived from an EMBL/GenBank/DDBJ whole genome shotgun (WGS) entry which is preliminary data.</text>
</comment>
<evidence type="ECO:0000259" key="2">
    <source>
        <dbReference type="Pfam" id="PF00753"/>
    </source>
</evidence>
<gene>
    <name evidence="3" type="ORF">DJ019_16400</name>
</gene>
<sequence>MIIHTRRQHAVGQGCFHSGSVGAGPPEAYDPSHLQYVYDCGAMGPYGASLRAEVNRFLAAGRGGSIDLLFISHLHLDHVSGVEQLCSGSMAVGTVVLPLLNDIDRLVCFARAAAEAPGAITDFYRDLIADPTGAITQRLNPDQILYVRRGEGPAPGGGELDVPERPDFPRDPGRTRGEERTSKWRLVGRGYAGSEGPQANGNVAQSPSAATPLIGTIDDTNGFEIVTAGESAAWILAPYVDVEVSAERQSFIHTVANLLGLSPHEFEQMASDPHFLLLLITNCREELAAAYNAVANLNVTSLCLLSAPYEVQAGSVWRLHRPNPTWAFGYVRRGQKVGWIGTGDADLKKLARRKAFLDHYAARLKQIATLLLPHHGSAHNFHEELLDRIRPMVCIAAADAFSTWQHPGARVIQAANSRGIPLWVTTGSPRSRTWEAAVSR</sequence>
<feature type="compositionally biased region" description="Basic and acidic residues" evidence="1">
    <location>
        <begin position="162"/>
        <end position="182"/>
    </location>
</feature>
<dbReference type="Pfam" id="PF00753">
    <property type="entry name" value="Lactamase_B"/>
    <property type="match status" value="1"/>
</dbReference>
<protein>
    <recommendedName>
        <fullName evidence="2">Metallo-beta-lactamase domain-containing protein</fullName>
    </recommendedName>
</protein>
<dbReference type="PANTHER" id="PTHR30619">
    <property type="entry name" value="DNA INTERNALIZATION/COMPETENCE PROTEIN COMEC/REC2"/>
    <property type="match status" value="1"/>
</dbReference>
<dbReference type="InterPro" id="IPR052159">
    <property type="entry name" value="Competence_DNA_uptake"/>
</dbReference>
<evidence type="ECO:0000256" key="1">
    <source>
        <dbReference type="SAM" id="MobiDB-lite"/>
    </source>
</evidence>
<feature type="region of interest" description="Disordered" evidence="1">
    <location>
        <begin position="147"/>
        <end position="182"/>
    </location>
</feature>
<dbReference type="InterPro" id="IPR036866">
    <property type="entry name" value="RibonucZ/Hydroxyglut_hydro"/>
</dbReference>
<evidence type="ECO:0000313" key="4">
    <source>
        <dbReference type="Proteomes" id="UP000249524"/>
    </source>
</evidence>
<dbReference type="OrthoDB" id="9815072at2"/>
<name>A0A328B7C4_9CAUL</name>
<reference evidence="3 4" key="1">
    <citation type="submission" date="2018-05" db="EMBL/GenBank/DDBJ databases">
        <authorList>
            <person name="Lanie J.A."/>
            <person name="Ng W.-L."/>
            <person name="Kazmierczak K.M."/>
            <person name="Andrzejewski T.M."/>
            <person name="Davidsen T.M."/>
            <person name="Wayne K.J."/>
            <person name="Tettelin H."/>
            <person name="Glass J.I."/>
            <person name="Rusch D."/>
            <person name="Podicherti R."/>
            <person name="Tsui H.-C.T."/>
            <person name="Winkler M.E."/>
        </authorList>
    </citation>
    <scope>NUCLEOTIDE SEQUENCE [LARGE SCALE GENOMIC DNA]</scope>
    <source>
        <strain evidence="3 4">BUT-10</strain>
    </source>
</reference>
<dbReference type="SUPFAM" id="SSF56281">
    <property type="entry name" value="Metallo-hydrolase/oxidoreductase"/>
    <property type="match status" value="2"/>
</dbReference>
<dbReference type="Proteomes" id="UP000249524">
    <property type="component" value="Unassembled WGS sequence"/>
</dbReference>
<accession>A0A328B7C4</accession>